<dbReference type="EMBL" id="JAODUP010000072">
    <property type="protein sequence ID" value="KAK2163895.1"/>
    <property type="molecule type" value="Genomic_DNA"/>
</dbReference>
<organism evidence="1 2">
    <name type="scientific">Paralvinella palmiformis</name>
    <dbReference type="NCBI Taxonomy" id="53620"/>
    <lineage>
        <taxon>Eukaryota</taxon>
        <taxon>Metazoa</taxon>
        <taxon>Spiralia</taxon>
        <taxon>Lophotrochozoa</taxon>
        <taxon>Annelida</taxon>
        <taxon>Polychaeta</taxon>
        <taxon>Sedentaria</taxon>
        <taxon>Canalipalpata</taxon>
        <taxon>Terebellida</taxon>
        <taxon>Terebelliformia</taxon>
        <taxon>Alvinellidae</taxon>
        <taxon>Paralvinella</taxon>
    </lineage>
</organism>
<dbReference type="Proteomes" id="UP001208570">
    <property type="component" value="Unassembled WGS sequence"/>
</dbReference>
<dbReference type="Gene3D" id="2.120.10.30">
    <property type="entry name" value="TolB, C-terminal domain"/>
    <property type="match status" value="1"/>
</dbReference>
<gene>
    <name evidence="1" type="ORF">LSH36_72g00004</name>
</gene>
<dbReference type="InterPro" id="IPR011042">
    <property type="entry name" value="6-blade_b-propeller_TolB-like"/>
</dbReference>
<protein>
    <submittedName>
        <fullName evidence="1">Uncharacterized protein</fullName>
    </submittedName>
</protein>
<reference evidence="1" key="1">
    <citation type="journal article" date="2023" name="Mol. Biol. Evol.">
        <title>Third-Generation Sequencing Reveals the Adaptive Role of the Epigenome in Three Deep-Sea Polychaetes.</title>
        <authorList>
            <person name="Perez M."/>
            <person name="Aroh O."/>
            <person name="Sun Y."/>
            <person name="Lan Y."/>
            <person name="Juniper S.K."/>
            <person name="Young C.R."/>
            <person name="Angers B."/>
            <person name="Qian P.Y."/>
        </authorList>
    </citation>
    <scope>NUCLEOTIDE SEQUENCE</scope>
    <source>
        <strain evidence="1">P08H-3</strain>
    </source>
</reference>
<evidence type="ECO:0000313" key="2">
    <source>
        <dbReference type="Proteomes" id="UP001208570"/>
    </source>
</evidence>
<dbReference type="AlphaFoldDB" id="A0AAD9K3X0"/>
<name>A0AAD9K3X0_9ANNE</name>
<evidence type="ECO:0000313" key="1">
    <source>
        <dbReference type="EMBL" id="KAK2163895.1"/>
    </source>
</evidence>
<comment type="caution">
    <text evidence="1">The sequence shown here is derived from an EMBL/GenBank/DDBJ whole genome shotgun (WGS) entry which is preliminary data.</text>
</comment>
<sequence length="250" mass="28475">MVAWGIDYLPDGELAVLTHISLRVFTDEGRLTRHYIGDNLKPVVGGTFWGLSVGKIVYKVAILEGRGRKGMPCIHAYTPEGNDWRVDLYDVCESPRRLCVTGSGGYLVYNEKKKLYSYNGTGDPLWLIDVPDMAMEMCVDHTDRIFVCTDGCLIVYDKGGKLATWLSQTSLYSVAVTGRGQILVGNLLNKEYACRWEHKYHGILSYDSDYKLRGKLLYLFGYSRPQKMAVYKNNRLAVWGDRLMRVYKLE</sequence>
<proteinExistence type="predicted"/>
<dbReference type="SUPFAM" id="SSF75011">
    <property type="entry name" value="3-carboxy-cis,cis-mucoante lactonizing enzyme"/>
    <property type="match status" value="1"/>
</dbReference>
<keyword evidence="2" id="KW-1185">Reference proteome</keyword>
<accession>A0AAD9K3X0</accession>